<keyword evidence="5" id="KW-0045">Antibiotic biosynthesis</keyword>
<dbReference type="PROSITE" id="PS00455">
    <property type="entry name" value="AMP_BINDING"/>
    <property type="match status" value="5"/>
</dbReference>
<dbReference type="Gene3D" id="1.10.1200.10">
    <property type="entry name" value="ACP-like"/>
    <property type="match status" value="4"/>
</dbReference>
<dbReference type="Pfam" id="PF13193">
    <property type="entry name" value="AMP-binding_C"/>
    <property type="match status" value="4"/>
</dbReference>
<dbReference type="InterPro" id="IPR006342">
    <property type="entry name" value="FkbM_mtfrase"/>
</dbReference>
<proteinExistence type="predicted"/>
<dbReference type="InterPro" id="IPR042099">
    <property type="entry name" value="ANL_N_sf"/>
</dbReference>
<dbReference type="EMBL" id="CP046172">
    <property type="protein sequence ID" value="QIS12636.1"/>
    <property type="molecule type" value="Genomic_DNA"/>
</dbReference>
<dbReference type="Gene3D" id="3.40.50.12780">
    <property type="entry name" value="N-terminal domain of ligase-like"/>
    <property type="match status" value="1"/>
</dbReference>
<evidence type="ECO:0000256" key="2">
    <source>
        <dbReference type="ARBA" id="ARBA00022450"/>
    </source>
</evidence>
<accession>A0A6G9YHX4</accession>
<dbReference type="Gene3D" id="3.30.559.30">
    <property type="entry name" value="Nonribosomal peptide synthetase, condensation domain"/>
    <property type="match status" value="8"/>
</dbReference>
<dbReference type="Gene3D" id="2.30.38.10">
    <property type="entry name" value="Luciferase, Domain 3"/>
    <property type="match status" value="4"/>
</dbReference>
<dbReference type="FunFam" id="2.30.38.10:FF:000001">
    <property type="entry name" value="Non-ribosomal peptide synthetase PvdI"/>
    <property type="match status" value="1"/>
</dbReference>
<dbReference type="InterPro" id="IPR000873">
    <property type="entry name" value="AMP-dep_synth/lig_dom"/>
</dbReference>
<dbReference type="FunFam" id="3.40.50.12780:FF:000012">
    <property type="entry name" value="Non-ribosomal peptide synthetase"/>
    <property type="match status" value="1"/>
</dbReference>
<evidence type="ECO:0000256" key="1">
    <source>
        <dbReference type="ARBA" id="ARBA00001957"/>
    </source>
</evidence>
<dbReference type="Gene3D" id="3.40.50.980">
    <property type="match status" value="8"/>
</dbReference>
<dbReference type="SUPFAM" id="SSF56801">
    <property type="entry name" value="Acetyl-CoA synthetase-like"/>
    <property type="match status" value="5"/>
</dbReference>
<dbReference type="SMART" id="SM00824">
    <property type="entry name" value="PKS_TE"/>
    <property type="match status" value="1"/>
</dbReference>
<dbReference type="PROSITE" id="PS50075">
    <property type="entry name" value="CARRIER"/>
    <property type="match status" value="5"/>
</dbReference>
<keyword evidence="4" id="KW-0677">Repeat</keyword>
<evidence type="ECO:0000256" key="5">
    <source>
        <dbReference type="ARBA" id="ARBA00023194"/>
    </source>
</evidence>
<dbReference type="InterPro" id="IPR001242">
    <property type="entry name" value="Condensation_dom"/>
</dbReference>
<dbReference type="FunFam" id="1.10.1200.10:FF:000005">
    <property type="entry name" value="Nonribosomal peptide synthetase 1"/>
    <property type="match status" value="4"/>
</dbReference>
<feature type="domain" description="Carrier" evidence="6">
    <location>
        <begin position="3706"/>
        <end position="3780"/>
    </location>
</feature>
<keyword evidence="2" id="KW-0596">Phosphopantetheine</keyword>
<dbReference type="Pfam" id="PF00501">
    <property type="entry name" value="AMP-binding"/>
    <property type="match status" value="5"/>
</dbReference>
<dbReference type="InterPro" id="IPR045851">
    <property type="entry name" value="AMP-bd_C_sf"/>
</dbReference>
<dbReference type="SUPFAM" id="SSF52777">
    <property type="entry name" value="CoA-dependent acyltransferases"/>
    <property type="match status" value="15"/>
</dbReference>
<dbReference type="GO" id="GO:0003824">
    <property type="term" value="F:catalytic activity"/>
    <property type="evidence" value="ECO:0007669"/>
    <property type="project" value="InterPro"/>
</dbReference>
<gene>
    <name evidence="7" type="ORF">F5544_23890</name>
</gene>
<dbReference type="SUPFAM" id="SSF47336">
    <property type="entry name" value="ACP-like"/>
    <property type="match status" value="5"/>
</dbReference>
<dbReference type="SUPFAM" id="SSF53335">
    <property type="entry name" value="S-adenosyl-L-methionine-dependent methyltransferases"/>
    <property type="match status" value="1"/>
</dbReference>
<dbReference type="PROSITE" id="PS00012">
    <property type="entry name" value="PHOSPHOPANTETHEINE"/>
    <property type="match status" value="5"/>
</dbReference>
<dbReference type="CDD" id="cd19540">
    <property type="entry name" value="LCL_NRPS-like"/>
    <property type="match status" value="2"/>
</dbReference>
<feature type="domain" description="Carrier" evidence="6">
    <location>
        <begin position="1077"/>
        <end position="1152"/>
    </location>
</feature>
<dbReference type="Gene3D" id="3.40.50.150">
    <property type="entry name" value="Vaccinia Virus protein VP39"/>
    <property type="match status" value="1"/>
</dbReference>
<dbReference type="NCBIfam" id="TIGR01733">
    <property type="entry name" value="AA-adenyl-dom"/>
    <property type="match status" value="5"/>
</dbReference>
<dbReference type="NCBIfam" id="TIGR01720">
    <property type="entry name" value="NRPS-para261"/>
    <property type="match status" value="2"/>
</dbReference>
<dbReference type="GO" id="GO:0043041">
    <property type="term" value="P:amino acid activation for nonribosomal peptide biosynthetic process"/>
    <property type="evidence" value="ECO:0007669"/>
    <property type="project" value="TreeGrafter"/>
</dbReference>
<keyword evidence="3" id="KW-0597">Phosphoprotein</keyword>
<dbReference type="Pfam" id="PF00668">
    <property type="entry name" value="Condensation"/>
    <property type="match status" value="7"/>
</dbReference>
<dbReference type="PANTHER" id="PTHR45527:SF1">
    <property type="entry name" value="FATTY ACID SYNTHASE"/>
    <property type="match status" value="1"/>
</dbReference>
<evidence type="ECO:0000256" key="4">
    <source>
        <dbReference type="ARBA" id="ARBA00022737"/>
    </source>
</evidence>
<dbReference type="Gene3D" id="3.30.300.30">
    <property type="match status" value="6"/>
</dbReference>
<dbReference type="UniPathway" id="UPA00011"/>
<dbReference type="SMART" id="SM00823">
    <property type="entry name" value="PKS_PP"/>
    <property type="match status" value="5"/>
</dbReference>
<feature type="domain" description="Carrier" evidence="6">
    <location>
        <begin position="2161"/>
        <end position="2235"/>
    </location>
</feature>
<evidence type="ECO:0000256" key="3">
    <source>
        <dbReference type="ARBA" id="ARBA00022553"/>
    </source>
</evidence>
<dbReference type="Pfam" id="PF05050">
    <property type="entry name" value="Methyltransf_21"/>
    <property type="match status" value="1"/>
</dbReference>
<dbReference type="SUPFAM" id="SSF53474">
    <property type="entry name" value="alpha/beta-Hydrolases"/>
    <property type="match status" value="1"/>
</dbReference>
<dbReference type="InterPro" id="IPR029063">
    <property type="entry name" value="SAM-dependent_MTases_sf"/>
</dbReference>
<dbReference type="Gene3D" id="3.30.559.10">
    <property type="entry name" value="Chloramphenicol acetyltransferase-like domain"/>
    <property type="match status" value="7"/>
</dbReference>
<dbReference type="GO" id="GO:0008610">
    <property type="term" value="P:lipid biosynthetic process"/>
    <property type="evidence" value="ECO:0007669"/>
    <property type="project" value="UniProtKB-ARBA"/>
</dbReference>
<dbReference type="NCBIfam" id="TIGR01444">
    <property type="entry name" value="fkbM_fam"/>
    <property type="match status" value="1"/>
</dbReference>
<dbReference type="RefSeq" id="WP_167475295.1">
    <property type="nucleotide sequence ID" value="NZ_CP046172.1"/>
</dbReference>
<dbReference type="InterPro" id="IPR020802">
    <property type="entry name" value="TesA-like"/>
</dbReference>
<dbReference type="InterPro" id="IPR036736">
    <property type="entry name" value="ACP-like_sf"/>
</dbReference>
<dbReference type="NCBIfam" id="NF003417">
    <property type="entry name" value="PRK04813.1"/>
    <property type="match status" value="6"/>
</dbReference>
<dbReference type="GO" id="GO:0005829">
    <property type="term" value="C:cytosol"/>
    <property type="evidence" value="ECO:0007669"/>
    <property type="project" value="TreeGrafter"/>
</dbReference>
<dbReference type="Pfam" id="PF00975">
    <property type="entry name" value="Thioesterase"/>
    <property type="match status" value="1"/>
</dbReference>
<dbReference type="GO" id="GO:0044550">
    <property type="term" value="P:secondary metabolite biosynthetic process"/>
    <property type="evidence" value="ECO:0007669"/>
    <property type="project" value="TreeGrafter"/>
</dbReference>
<dbReference type="InterPro" id="IPR001031">
    <property type="entry name" value="Thioesterase"/>
</dbReference>
<dbReference type="InterPro" id="IPR020845">
    <property type="entry name" value="AMP-binding_CS"/>
</dbReference>
<evidence type="ECO:0000259" key="6">
    <source>
        <dbReference type="PROSITE" id="PS50075"/>
    </source>
</evidence>
<dbReference type="InterPro" id="IPR020806">
    <property type="entry name" value="PKS_PP-bd"/>
</dbReference>
<evidence type="ECO:0000313" key="8">
    <source>
        <dbReference type="Proteomes" id="UP000503540"/>
    </source>
</evidence>
<organism evidence="7 8">
    <name type="scientific">Nocardia arthritidis</name>
    <dbReference type="NCBI Taxonomy" id="228602"/>
    <lineage>
        <taxon>Bacteria</taxon>
        <taxon>Bacillati</taxon>
        <taxon>Actinomycetota</taxon>
        <taxon>Actinomycetes</taxon>
        <taxon>Mycobacteriales</taxon>
        <taxon>Nocardiaceae</taxon>
        <taxon>Nocardia</taxon>
    </lineage>
</organism>
<dbReference type="KEGG" id="nah:F5544_23890"/>
<dbReference type="FunFam" id="3.40.50.980:FF:000001">
    <property type="entry name" value="Non-ribosomal peptide synthetase"/>
    <property type="match status" value="2"/>
</dbReference>
<name>A0A6G9YHX4_9NOCA</name>
<sequence>MPGRIGFNYLGQIGNGDNAFRGGIDGGLGDLNVTADPEMPVTTAVDVSAIVIEDRLRADFRFPRTLLDANEIEELARLWSQVLTAIAEHAETAPAGIHSPSDFRLVALDRSEVAALDRAHPSLSDVWPVTPLQAGLLFHTELTAATETDAYVAQLILHLAGRLDVDRLHAAARALVDRHASLRTAFTTTGTGQRVALVCDDIELPWQVVDLTDDPDPEAGLAEKAAAAQAHRFDPKVPPLLRFTVVRLSADRWAVILTNHHVILDGWSYPLLITELFADYAGDDSIPAPGSYRDFLEWLATRDRDAALAAWSAALDGAEPTLVAGNSGAGAVADEWITVDETGARELAATAAAAGVTVNTVVQSVWAMMVAQLSGRTDIVFGTTVSGRPAELPAAEHTIGLFINTIPTRIRLDPTETVGGLWTRIQHEQAALLDHHHIGLTDIHELTGYDTLFDTVMVLESYPIDMQGIRRLTGEGELAVTGVAAADSTHYPLTCSVTVQDGLRVRLQCRTEAFTAATVGMLARRLREVLRAITVDPGIRVRAIETLPISERERLLRWGGGSADIAATTLPALLAEAVAANPAGCAVVDSDRRISYAELAERSNRLARLLIGHGVGPGSVVAVGMPRSLEWVTAVWAIAETGAGFLSLDPGHPLARNHFMCTDSAVRVGITLGCYAEALPRDGVSWLLLDDAAVAARLEGCSPAPVTDAERCGRLLVGSTAYVVYTSGSTGRPKGVEVTNAGLAGVCEAQRARFGVGPDSRVLGVAARTFDAAVFELLLAVSGGAALVIAPPEAYGGQPLSELMRIERVTHAVLTPTVAAALDPAGLDDLEALIAAGEACQPAMVSSWSRTDITGGRKVYNLYGPAEATIWVTGSADLRVGDPVSMGSVIDGMSVVVLDAWLRPVPVGVAGELYVSGPGVAQGYRGRVGLTASRFVADPFGPPGSRLYRTGDLVRWNLDETGSDTGVLTFVGRSDFQVKVRGQRLELGEVEAALCELDGIEQAVVVVHEPDSGARLVAYVTGAADPVRVRRAVGRRLPGFMVPDRVLVLDELPLTMNGKVDRAALPEPVFARADYRAPSTPWEERVAAVFAEVLGADRIGADDDFFALGGNSLSATRLAARLAEGTGVAVAVRDIFDASVVRELAELISARAVSARAAVDGPIPSRRERPERVPLSFAQQRMWFVNRLAPESVAYSIPLVLRLSGGLDVAALSAALWDVLARHEVLRTRYPDIDGVPFQSVIPVEGLADAVDVDMRPAPVAETELASAVSGIVRVGFDVARRVPLRVRLLSVGRDEFVLVMVVHHIGADGFSMGPLARDLATAYSSRRAGRPPDWAPLPLQYADYALWQRESLGSPDDPDSPLSRQLRYWSDELRDLPEVLELPTDRPRPAVASHKGGTYGFVLDPAVVDGLHAVARSHGATVFMVFHAALSVVLSRLCGSGDIAVGSPVSGRGSAVLDELVGMFVNTVVLRVRVDESVSFAELLGRIRGVDLAAFEHAEVPFEQVVEALDPPRSQAHHPLFQVLLAFHNLDAEGIELPGVDVTPSGVDTGVERFDLTLTLTDTPDRDGAIPVRLGYATDLFDPGTIAGFADRLRRVLRAVVIDPTVPVRDIDILSAEERRLLLTDRGGDSGLDRTALGIADNAGELTLPVLLAAAVTANPDGDAVVDGDRRISYRELDEQSNRLAHFLIGCGAGPESILAIALPRSLEWVLSVWAVSKTGAGFLSIDPAHPLDRNQFMCADSGVRAGITLGRYAATLPVDGLSWQVIDDPAVASRIQRSPETPVADTDRRGVLRASNTAYIVYTSGSTGRPKGVDVTHAGLAAVAAAHIQHYAVDADSRVLSVAARTFDAAMLEILLAVPAGAAMIMAPEDVYGGQPLAELMRDRRISHAFLTPSVVSSMDPDGLDELRVLTVGGERYSPQLVTRWSHSDSAGVRRFFNTYGPTEATIIMMISRELRAGDSLNLGSGIGGISVVVLDAWLRPVPVGVVGELYVSGSGVARCYRGRAGLTASTFVADPFGEAGNRLYRTGDLVRWVVDETGSGAGVLVFVGRSDFQVKVRGQRLELGEVEAALCELDGIEQAIVVTRESADAAVRLVGYVRQEAGYAVDPEAIRQSIGRRLPGYMVPDVVTVLDEFPLTSSGKVDRRALPEPVFSPHAFRAPSTVAEEVVATIFAEVLGVERVGADDDFFALGGDSIVSIQVVSRARASGVVFGPRDVFEQRTPARLAACARLDDGQGGGLAELAGGGVGEMPLLPVARWMVEWGKGFDRFDQHVVVRLPAGVDESGLITAIGALLDHHDMLRSRLRRDESGEWSLTVAPRGAVDPAAVLHRRVLDPDIATGGTARVAEITVTELDSALGLLDPTGGVMVRFVWLDPVGAGVPGWLVVVAHHLVVDGVSWRILVPDLMSALEQVKSDGAVVLPPVGTSVRRWAHGLAAAATEATRVDELELWRSMVAGVDPVLGGRELDPEIDTAATLDQLEVELPESVTRSLLTRVPTVFHGGVNDGLLAGLAVAVRIWRERAGVSEASVLIRLEGHGREERVLAGADLSRTVGWFTTMFPVRFDLAGIDCDQVVASGNAVAAAVFSVKETLRSIPDKGIGYGMLRYLNPDTADLLPDRMPGRIGFNYLGRITNADTGEAEIHGGLGELHASPDPGMPVTTVLDVSAIVLEERLRATFRFPRTLLDPDEVEALAQLWSRVLTAVAEYAETPGAGGHSPSDFELVELNRSEVAALDRAYPSLSDVWPVTPLQAGLLFHAHLAGAEADAYIAQLVLHLSGALDLPRLRAAAETLVRRYQGLRTAFGTTDAGTTVAVICDSVELPWQVVDLSDTADPAAGLDELAAREKARPFELGTPPLLRFTVAALGGDRWALIITNHHVILDGWSYPLLITELFSEYVGEHSSIAPGSYRDYLAWLTTRDRDAALAAWADALDGVEPTLIGSDATAGTPSVTQRSIALDGVDTRALMTAAAAAGVTVNTVLQSAWAMMVARLSGRTDIVIGATVSGRPAELPGAERTIGLFINTIPARIRLDPGETVAELWARVQREQAALLDHHHIGLRDIHALTGHDGLFDTLMVLESYPIDFDSIENTVGSGDLAITGITAADATHYPLTCTAMVRDTLRIRLQYRPEMFDAATIGGLADQMLRLLRTFAHAPAAPVRDIDALPESERNRLVREWGRNGTADDDAVGHSVTLPDLLAAAVAAGSDGIAVIDGTRSMSYRELDEHSNRLARLLIRYGVGAESVVAIGAARSLEWVSAVWAIAKAGAAFVSVDPAHPIERNEFVCADSGARVGITTEAQRPALPDQNMTWVVVDDPAVVARLDECAPTDVDRPVRAANTAYIVYTSGSTGRPKGVAVTHAGLAAAVADHVQRCAVDADSRVLGVAARTFDAAILELLLALSGGATLVLAPPDVYGGQPLRDLLRAERISHAFLTPSVALSLDPAGLDDLRVMLTGGDRCGPQLVSRWAGTDASGSRTVHNLYGPAETTIWVTAAELAPGRPVRIGRPITGVGAVVLDPWLRPVPAGLVGELYVSGRGVARGYLGRAGLTAARFVADPFGAPGGRLYRTGDLVRWTVDETCSGTGELEYVGRSDFQVKLRGQRLEPEEVEAALTAVTGVEQAVVIVRTAENASGSGGIRLVGYVVAAPGHAVDPAEIRRQVGERLPGYMVPDVVLVLDELPLTGSGKIDRRALPEPHSSPRAFRPPSNPVEEIVARVFAEVLGVERVGVDEDFFALGGDSIVSIQVVSRARALGVVFGPRDVFEHRTPARLAAHARVADEPGGLAELAGGGVGEMPLLPVARWMVEWGKGFDRFDQHVVLRLPEAVAESEMAAAVRAVMARHDMLRSRLWRNDSGEWSLVVAPPNGESAPGVLHRRVIDPGVDIDSDFVAAELDSALGRLAPADGVMVQFVWLDAAGHGAPGYLVVAAHHLVIDGVSWRVLVPDLLSALAQARAGVTPVLAPVGTSMRRWSHGLAAAATEATRIRELGLWQSMVSGVDPVLGGRELDPEIDTAATLDQLEVELPESVTRSLLTRVPTVFHGGVNDGLIAGLAVALRIWRERQGIAEPSVLIRLEGHGREEQVLAGADLSRTVGWFTTMFPVRFDLTDIDLADVAAGGDAVAAAVFSVKETLRSIPDKGIGYGMLRYLNPETADLLPARMPGRVGFNYLGRVSTADLGGGLDGGLGELRVTPDPDVPVTPAVDVSAIVLEDRLRATFRYPRTLLGNSAIKELAGLWSRILTAIAGHAETPCAGGHSPSDFGLVALTRPEIAALDRGYPSLTDVWPVTPLQAGMLFHAELAATDSYAAQVILHLSGELDPERLHAAAAALLTRHDGLRTAFTTTGGGATVAVIGDDLELPWQIVDLTGLRDSDGPLRELAAVEKGRRFDLASAPLLRFTVARLAADRWALIVTYHHAIVDGWSLPLLITDLFTGYAGATGAEPGSYRDFLAWLTTRDREAAKAAWAKALDGAEPTLIADTAASGAVVDLSITIDSAGTRRLTAAAAAAGVTVNTVLQSVWAMTIAWSSGRTDIVFGSTVSGRPGELSAAERTIGLFINTIPARVRLDPAETVTQLWSRLHREQTALLDHQYIGLTEIHELTGYDSLFDTVMVLESYPVDTQHIRRITGHGDLEITEVVGADSTHYPLTCTMILQDTLRIRLQYRPEAFDSAAITAFAGRLEQLLGSIADDPARPVREIEQLSAGERERLLREWNDTAVPIDSGATLVDLFDRQAARTPHAVAVIAGAQRIRYGELDIRAHRLASALAAQGAGPESIVAVALPRGIDLITALLAVLKTGAAYLPLDPASPADRLTYIVADAQPRLVVADETTADLIGGTSCLRIDQLPDTTDGHIDSGRLCPENVAYVIYTSGTTGNPKGVAVTHANAVSLFGGTQVWCGFGSDDVWAWCHSQAFDFSVWEIWGALLHGGRVVVVPREVAYSPAELWGLVVEQGVTILNQTPSAFYALLESGCDCAESALRMVVFGGEALDPKRLQAWRPIEGRRGPVLVNMYGITETTVHVTKQVLAEEHWSGDPGVSPIGVPLANLRVYVLDSWLRPVPIGAAGELYVAGNQVARGYLSRPGLTAARFIADPFDPTGGRLYRSGDVVRWTQTGVLEYVGRADEQVKIRGYRIELGEIEAVLAAEDAVARAVVTARDTQVPDGSKQLIAYAVPDPANAPVALKCLELQRDGVIEAHELHELPNGMSVVGRNRSNVEFLYEEIFGRAEYCHAGMTIPESGCVVDLGSHIGMFSIYAKQISPAVKIYAVEPMPELRRMYEANAALHDLDAILVPYAIGAESTTDTFTYYPEMSMLSGRGTDRSVQRDLLESFIHHESQTESEDLVSLEQLIENRLRCERIEVPVRTLSQIIQEYGIDHIDLLKIDVEGSELDALRGIEPCHWSFIDRMVLEVHDVEDRLAGVEKLLCEHGFEVANRIAPNMTGTGLYLVYALRRNLDRRHGTTDVLRPHEKWCGPVSLGRLLRERLGARLPGYMVPDLVMMVDELPLTVNGKVDKAALPEPVFAQANYRAPSTPLEQLVATVFAEVLGVERVGIDDNFFALGGNSLSATRLSARLSDRVGAAIAVRDVFDAPTVGELAARVAGAGAAPGLPLGPRIRPARVPLSFAQQRMWFVNRFAPGSVAYSIPLVLRLSGALDVAALSAAVWDVLTRHEVLRTRYPDIDGVPFQSVVPIEELADTADIDLAPTTIAENDWSTAVSDVIAKGFDVAERVPLRIRLLSIDDEREFVLVLVVHHINADGFSMAPLARDLATAYTARCTGRQPDWEPLPVQYADYTLWQRELLGSADDAESPLARQIRYWSGRLVDLPEVLELPTDRPRPAVATHRGARYGFAIEPSVVSGLRRLARARGATVFMVFHAALTLVLSRLSGGGDIAIGTPVSGRGSALLDDLIGMFVNTVVLRTRVDESVSFAELLEEVRAVDLDAFAHAEVPFEQVVEALDPPRSQAHHPLFQVMLAFHNLDQAGLELPGVSVTPSDADTGTERFDLTFTLTDAPDRDGAMPVGISYAADLFDAVTIASLARRLGKVLAAIADDPTVPLRDIETLSTAERARLHEWGHNHRAVTPDVTLPSLLAAAVAGNPDGLAVLDDDRRLSYRDLDQHSNRLARYLTECGAGPESVVAVAVPRSVEWVVAVWAIAKTGAAFLSVDPAHPLERNRFVCADSGVLLGITMGSHRAALPMEGISWLVLDDPATANRIERCARTPLTDRRLRVENTAYVVYTSGSTGQPKGVEVTHAGLASVVADHLDRGAVDADSRILGVAARTFDAAILELLLAVTGSGALVIAPPDVYGGEPLRNLLRDRHITHAFLTPAVAMTVDPVGLDDLRVVLTGGDRCSSQVVSRWAGTDSAGVRRVHNLYGPAETTIWVTGARLTPDRPIVIGGPIAGVCVVALDAWLRPVPAGVVGELYVSSSGVARGYRGRAGATASRFVADPFGEPGRRMYRTGDLVRWIVDESGSGAAVLEYVGRSDTQVKVRGQRVELGEVEAALAGVAGVEQAVAVIHDAVRLIGYVAGRELDPAAVRRSVAERLPGYMVPDVVLVLDELPLTGSGKIDRRALPEPERTPRVFRAPSTAAEELVAAVFAEVLGVERVGADDDFFALGGNSLTAIQVVSLVRSRTGRQLQYGELFSDATPASLAKAMENGPNISLGVLTPLRSSGSRPPLFCVHPGGGLAWVYGALAGQLDPDRPVYGLQDPYIVAAEPRPESVGAYADRYVREILARFPDTPCNLVGWSLGGQIAHAIAVRLQELGHPVGLLALVDASPESGPAEAPEPTRREVATAVARILGGWRDALGLDDVPEIEDLAEFYALLGDRISRAGLLSSKQVERVLESFSRPVPYVPGRFAGDALLFTAARESGRDRLAESWRAHITGRIERISIDEWHTGMLNADRAAEIAAILEARLEDR</sequence>
<comment type="cofactor">
    <cofactor evidence="1">
        <name>pantetheine 4'-phosphate</name>
        <dbReference type="ChEBI" id="CHEBI:47942"/>
    </cofactor>
</comment>
<dbReference type="CDD" id="cd17643">
    <property type="entry name" value="A_NRPS_Cytc1-like"/>
    <property type="match status" value="1"/>
</dbReference>
<dbReference type="GO" id="GO:0031177">
    <property type="term" value="F:phosphopantetheine binding"/>
    <property type="evidence" value="ECO:0007669"/>
    <property type="project" value="InterPro"/>
</dbReference>
<keyword evidence="8" id="KW-1185">Reference proteome</keyword>
<protein>
    <submittedName>
        <fullName evidence="7">Amino acid adenylation domain-containing protein</fullName>
    </submittedName>
</protein>
<dbReference type="Pfam" id="PF00550">
    <property type="entry name" value="PP-binding"/>
    <property type="match status" value="5"/>
</dbReference>
<feature type="domain" description="Carrier" evidence="6">
    <location>
        <begin position="5527"/>
        <end position="5602"/>
    </location>
</feature>
<evidence type="ECO:0000313" key="7">
    <source>
        <dbReference type="EMBL" id="QIS12636.1"/>
    </source>
</evidence>
<dbReference type="Proteomes" id="UP000503540">
    <property type="component" value="Chromosome"/>
</dbReference>
<dbReference type="InterPro" id="IPR010060">
    <property type="entry name" value="NRPS_synth"/>
</dbReference>
<reference evidence="7 8" key="1">
    <citation type="journal article" date="2019" name="ACS Chem. Biol.">
        <title>Identification and Mobilization of a Cryptic Antibiotic Biosynthesis Gene Locus from a Human-Pathogenic Nocardia Isolate.</title>
        <authorList>
            <person name="Herisse M."/>
            <person name="Ishida K."/>
            <person name="Porter J.L."/>
            <person name="Howden B."/>
            <person name="Hertweck C."/>
            <person name="Stinear T.P."/>
            <person name="Pidot S.J."/>
        </authorList>
    </citation>
    <scope>NUCLEOTIDE SEQUENCE [LARGE SCALE GENOMIC DNA]</scope>
    <source>
        <strain evidence="7 8">AUSMDU00012717</strain>
    </source>
</reference>
<dbReference type="InterPro" id="IPR023213">
    <property type="entry name" value="CAT-like_dom_sf"/>
</dbReference>
<dbReference type="InterPro" id="IPR009081">
    <property type="entry name" value="PP-bd_ACP"/>
</dbReference>
<dbReference type="Gene3D" id="3.40.50.1820">
    <property type="entry name" value="alpha/beta hydrolase"/>
    <property type="match status" value="1"/>
</dbReference>
<dbReference type="GO" id="GO:0017000">
    <property type="term" value="P:antibiotic biosynthetic process"/>
    <property type="evidence" value="ECO:0007669"/>
    <property type="project" value="UniProtKB-KW"/>
</dbReference>
<dbReference type="InterPro" id="IPR006162">
    <property type="entry name" value="Ppantetheine_attach_site"/>
</dbReference>
<feature type="domain" description="Carrier" evidence="6">
    <location>
        <begin position="6585"/>
        <end position="6660"/>
    </location>
</feature>
<dbReference type="InterPro" id="IPR029058">
    <property type="entry name" value="AB_hydrolase_fold"/>
</dbReference>
<dbReference type="InterPro" id="IPR010071">
    <property type="entry name" value="AA_adenyl_dom"/>
</dbReference>
<dbReference type="InterPro" id="IPR025110">
    <property type="entry name" value="AMP-bd_C"/>
</dbReference>
<dbReference type="PANTHER" id="PTHR45527">
    <property type="entry name" value="NONRIBOSOMAL PEPTIDE SYNTHETASE"/>
    <property type="match status" value="1"/>
</dbReference>